<name>X0XAM2_9ZZZZ</name>
<dbReference type="AlphaFoldDB" id="X0XAM2"/>
<feature type="domain" description="GAF" evidence="1">
    <location>
        <begin position="2"/>
        <end position="127"/>
    </location>
</feature>
<proteinExistence type="predicted"/>
<comment type="caution">
    <text evidence="2">The sequence shown here is derived from an EMBL/GenBank/DDBJ whole genome shotgun (WGS) entry which is preliminary data.</text>
</comment>
<dbReference type="EMBL" id="BARS01044842">
    <property type="protein sequence ID" value="GAG40254.1"/>
    <property type="molecule type" value="Genomic_DNA"/>
</dbReference>
<evidence type="ECO:0000259" key="1">
    <source>
        <dbReference type="SMART" id="SM00065"/>
    </source>
</evidence>
<protein>
    <recommendedName>
        <fullName evidence="1">GAF domain-containing protein</fullName>
    </recommendedName>
</protein>
<dbReference type="InterPro" id="IPR003018">
    <property type="entry name" value="GAF"/>
</dbReference>
<dbReference type="SUPFAM" id="SSF55781">
    <property type="entry name" value="GAF domain-like"/>
    <property type="match status" value="2"/>
</dbReference>
<evidence type="ECO:0000313" key="2">
    <source>
        <dbReference type="EMBL" id="GAG40254.1"/>
    </source>
</evidence>
<reference evidence="2" key="1">
    <citation type="journal article" date="2014" name="Front. Microbiol.">
        <title>High frequency of phylogenetically diverse reductive dehalogenase-homologous genes in deep subseafloor sedimentary metagenomes.</title>
        <authorList>
            <person name="Kawai M."/>
            <person name="Futagami T."/>
            <person name="Toyoda A."/>
            <person name="Takaki Y."/>
            <person name="Nishi S."/>
            <person name="Hori S."/>
            <person name="Arai W."/>
            <person name="Tsubouchi T."/>
            <person name="Morono Y."/>
            <person name="Uchiyama I."/>
            <person name="Ito T."/>
            <person name="Fujiyama A."/>
            <person name="Inagaki F."/>
            <person name="Takami H."/>
        </authorList>
    </citation>
    <scope>NUCLEOTIDE SEQUENCE</scope>
    <source>
        <strain evidence="2">Expedition CK06-06</strain>
    </source>
</reference>
<dbReference type="Pfam" id="PF13185">
    <property type="entry name" value="GAF_2"/>
    <property type="match status" value="1"/>
</dbReference>
<dbReference type="InterPro" id="IPR029016">
    <property type="entry name" value="GAF-like_dom_sf"/>
</dbReference>
<dbReference type="Gene3D" id="3.30.450.40">
    <property type="match status" value="2"/>
</dbReference>
<feature type="non-terminal residue" evidence="2">
    <location>
        <position position="225"/>
    </location>
</feature>
<accession>X0XAM2</accession>
<organism evidence="2">
    <name type="scientific">marine sediment metagenome</name>
    <dbReference type="NCBI Taxonomy" id="412755"/>
    <lineage>
        <taxon>unclassified sequences</taxon>
        <taxon>metagenomes</taxon>
        <taxon>ecological metagenomes</taxon>
    </lineage>
</organism>
<sequence length="225" mass="25818">MLAIVIYHEETATFELVFSHGLGDLNFEFKREEGLLWQNILENEPFAVTDNSGNPFFREFFEKCDLDKLGSKMWVPLIMRGKVIGLLMMGEKINGQPFDDLDMEFLKQISTHASICINTCRLYVKRQKEKEDLDKTLSILSILYDIARAMTYITDLKSLLKYILSQAIKITKAEKGSIMLYDPSTDLLKIRVLIGLEDKEYQEKVNNNEIECKSFKPGEGVAGKV</sequence>
<dbReference type="SMART" id="SM00065">
    <property type="entry name" value="GAF"/>
    <property type="match status" value="1"/>
</dbReference>
<gene>
    <name evidence="2" type="ORF">S01H1_67674</name>
</gene>